<gene>
    <name evidence="1" type="ORF">SASPL_111977</name>
</gene>
<dbReference type="EMBL" id="PNBA02000004">
    <property type="protein sequence ID" value="KAG6427730.1"/>
    <property type="molecule type" value="Genomic_DNA"/>
</dbReference>
<dbReference type="Proteomes" id="UP000298416">
    <property type="component" value="Unassembled WGS sequence"/>
</dbReference>
<evidence type="ECO:0000313" key="1">
    <source>
        <dbReference type="EMBL" id="KAG6427730.1"/>
    </source>
</evidence>
<accession>A0A8X8YCY9</accession>
<sequence length="107" mass="11205">MGRLMLRPKMLALITVQRHTAASRSASPWIRVQHGVTGGVPMVTLRRFPSRLAHMPNFRASLGHDALPGCWLGGVAGGWFGGVPAQGLDGLHVLGCGGVLEPGFGIG</sequence>
<reference evidence="1" key="2">
    <citation type="submission" date="2020-08" db="EMBL/GenBank/DDBJ databases">
        <title>Plant Genome Project.</title>
        <authorList>
            <person name="Zhang R.-G."/>
        </authorList>
    </citation>
    <scope>NUCLEOTIDE SEQUENCE</scope>
    <source>
        <strain evidence="1">Huo1</strain>
        <tissue evidence="1">Leaf</tissue>
    </source>
</reference>
<dbReference type="AlphaFoldDB" id="A0A8X8YCY9"/>
<evidence type="ECO:0000313" key="2">
    <source>
        <dbReference type="Proteomes" id="UP000298416"/>
    </source>
</evidence>
<comment type="caution">
    <text evidence="1">The sequence shown here is derived from an EMBL/GenBank/DDBJ whole genome shotgun (WGS) entry which is preliminary data.</text>
</comment>
<organism evidence="1">
    <name type="scientific">Salvia splendens</name>
    <name type="common">Scarlet sage</name>
    <dbReference type="NCBI Taxonomy" id="180675"/>
    <lineage>
        <taxon>Eukaryota</taxon>
        <taxon>Viridiplantae</taxon>
        <taxon>Streptophyta</taxon>
        <taxon>Embryophyta</taxon>
        <taxon>Tracheophyta</taxon>
        <taxon>Spermatophyta</taxon>
        <taxon>Magnoliopsida</taxon>
        <taxon>eudicotyledons</taxon>
        <taxon>Gunneridae</taxon>
        <taxon>Pentapetalae</taxon>
        <taxon>asterids</taxon>
        <taxon>lamiids</taxon>
        <taxon>Lamiales</taxon>
        <taxon>Lamiaceae</taxon>
        <taxon>Nepetoideae</taxon>
        <taxon>Mentheae</taxon>
        <taxon>Salviinae</taxon>
        <taxon>Salvia</taxon>
        <taxon>Salvia subgen. Calosphace</taxon>
        <taxon>core Calosphace</taxon>
    </lineage>
</organism>
<reference evidence="1" key="1">
    <citation type="submission" date="2018-01" db="EMBL/GenBank/DDBJ databases">
        <authorList>
            <person name="Mao J.F."/>
        </authorList>
    </citation>
    <scope>NUCLEOTIDE SEQUENCE</scope>
    <source>
        <strain evidence="1">Huo1</strain>
        <tissue evidence="1">Leaf</tissue>
    </source>
</reference>
<name>A0A8X8YCY9_SALSN</name>
<keyword evidence="2" id="KW-1185">Reference proteome</keyword>
<protein>
    <submittedName>
        <fullName evidence="1">Uncharacterized protein</fullName>
    </submittedName>
</protein>
<proteinExistence type="predicted"/>